<evidence type="ECO:0000313" key="7">
    <source>
        <dbReference type="Proteomes" id="UP000095280"/>
    </source>
</evidence>
<reference evidence="8" key="1">
    <citation type="submission" date="2016-11" db="UniProtKB">
        <authorList>
            <consortium name="WormBaseParasite"/>
        </authorList>
    </citation>
    <scope>IDENTIFICATION</scope>
</reference>
<proteinExistence type="predicted"/>
<evidence type="ECO:0000256" key="1">
    <source>
        <dbReference type="ARBA" id="ARBA00022737"/>
    </source>
</evidence>
<keyword evidence="4" id="KW-1133">Transmembrane helix</keyword>
<dbReference type="InterPro" id="IPR041588">
    <property type="entry name" value="Integrase_H2C2"/>
</dbReference>
<evidence type="ECO:0000259" key="6">
    <source>
        <dbReference type="Pfam" id="PF22938"/>
    </source>
</evidence>
<organism evidence="7 8">
    <name type="scientific">Macrostomum lignano</name>
    <dbReference type="NCBI Taxonomy" id="282301"/>
    <lineage>
        <taxon>Eukaryota</taxon>
        <taxon>Metazoa</taxon>
        <taxon>Spiralia</taxon>
        <taxon>Lophotrochozoa</taxon>
        <taxon>Platyhelminthes</taxon>
        <taxon>Rhabditophora</taxon>
        <taxon>Macrostomorpha</taxon>
        <taxon>Macrostomida</taxon>
        <taxon>Macrostomidae</taxon>
        <taxon>Macrostomum</taxon>
    </lineage>
</organism>
<dbReference type="Pfam" id="PF22938">
    <property type="entry name" value="Integrase_p58_C"/>
    <property type="match status" value="1"/>
</dbReference>
<dbReference type="Gene3D" id="2.20.100.10">
    <property type="entry name" value="Thrombospondin type-1 (TSP1) repeat"/>
    <property type="match status" value="3"/>
</dbReference>
<dbReference type="PROSITE" id="PS50092">
    <property type="entry name" value="TSP1"/>
    <property type="match status" value="3"/>
</dbReference>
<protein>
    <submittedName>
        <fullName evidence="8">Integrase_H2C2 domain-containing protein</fullName>
    </submittedName>
</protein>
<feature type="region of interest" description="Disordered" evidence="3">
    <location>
        <begin position="932"/>
        <end position="998"/>
    </location>
</feature>
<dbReference type="InterPro" id="IPR000884">
    <property type="entry name" value="TSP1_rpt"/>
</dbReference>
<accession>A0A1I8IKQ4</accession>
<dbReference type="InterPro" id="IPR054465">
    <property type="entry name" value="Integrase_p58-like_C"/>
</dbReference>
<feature type="compositionally biased region" description="Low complexity" evidence="3">
    <location>
        <begin position="15"/>
        <end position="32"/>
    </location>
</feature>
<keyword evidence="2" id="KW-1015">Disulfide bond</keyword>
<dbReference type="SMART" id="SM00209">
    <property type="entry name" value="TSP1"/>
    <property type="match status" value="3"/>
</dbReference>
<feature type="domain" description="Integrase p58-like C-terminal" evidence="6">
    <location>
        <begin position="896"/>
        <end position="929"/>
    </location>
</feature>
<keyword evidence="7" id="KW-1185">Reference proteome</keyword>
<dbReference type="Proteomes" id="UP000095280">
    <property type="component" value="Unplaced"/>
</dbReference>
<evidence type="ECO:0000256" key="2">
    <source>
        <dbReference type="ARBA" id="ARBA00023157"/>
    </source>
</evidence>
<feature type="compositionally biased region" description="Low complexity" evidence="3">
    <location>
        <begin position="208"/>
        <end position="232"/>
    </location>
</feature>
<dbReference type="WBParaSite" id="maker-uti_cns_0013414-snap-gene-0.4-mRNA-1">
    <property type="protein sequence ID" value="maker-uti_cns_0013414-snap-gene-0.4-mRNA-1"/>
    <property type="gene ID" value="maker-uti_cns_0013414-snap-gene-0.4"/>
</dbReference>
<dbReference type="PANTHER" id="PTHR22906:SF21">
    <property type="entry name" value="SEMA DOMAIN-CONTAINING PROTEIN"/>
    <property type="match status" value="1"/>
</dbReference>
<feature type="transmembrane region" description="Helical" evidence="4">
    <location>
        <begin position="48"/>
        <end position="71"/>
    </location>
</feature>
<dbReference type="Gene3D" id="1.10.340.70">
    <property type="match status" value="1"/>
</dbReference>
<dbReference type="PANTHER" id="PTHR22906">
    <property type="entry name" value="PROPERDIN"/>
    <property type="match status" value="1"/>
</dbReference>
<evidence type="ECO:0000256" key="4">
    <source>
        <dbReference type="SAM" id="Phobius"/>
    </source>
</evidence>
<name>A0A1I8IKQ4_9PLAT</name>
<evidence type="ECO:0000256" key="3">
    <source>
        <dbReference type="SAM" id="MobiDB-lite"/>
    </source>
</evidence>
<dbReference type="FunFam" id="1.10.340.70:FF:000001">
    <property type="entry name" value="Retrovirus-related Pol polyprotein from transposon gypsy-like Protein"/>
    <property type="match status" value="1"/>
</dbReference>
<sequence length="998" mass="109686">METMPGTSRGSIGFQHNQQPQQQQQLQQSQVQAGNSNRQQRSMSHKCSWMPCAIMCPLMLLIFLIIGGLSVTTVCISIDRGPLCTRNLSRPARASKARVKYVWTQWAQCSNSIRCSAGDKIRFSEAKGKSETASPVTTMQMQPCKSSDACPQLGSWSYWMEWSSCTQTCGEFGLFVRQRQCLNSKKEVIDAEHCDGLFHEAQSCGNRTSCSTASASTGSTSDTNDTSSTTMNSTVGIGSIANGMTSAKNMSTGSHGTVSTVSWSQWSAWSPCSATCQITGMRSRTRQCIDARTGARSTELSCAGGSDQVQFCAGPSSVACSTPATALTMLRAIRDLTKSQSVAWLQWSAWSACSATCSPPDGVQKRSRQCGGLQTEVSFADTAKCGGHSYEERSCLSSRNCASLSQLLLQADQSPQPAQLNDGQIRTSAHNHEVEPRQKELLQLKSRLKRQAEVSSASLREVFDAECTAASVATGIGFAEVESTMYRQRRRIIPPLLEDADVPYEALLDAPESIDGVNVLQGRVVVPNGGVAIIFAHPDLLRRLACVTTLCMDGTFKTVPRVFYQLLTIGFVELDTFWPAVYVLMDSKTKDLVFSGTRARFICALSFRCHVYYCHGLRTAWLLSLPPKLRRRMDVLVFSIDQGAKTVAFDGEAVPFSNCDSKQDGPLSCCLVPTVIIARVQGAVVVPPRSVQVVDVTTEIKQAQGIFEPSQEFIDRIGVLPGRVFAVSSESGKIPVQVCNLSCSPVTLFSNQSIGTFESAEVIDEDEDKLLPCLTLSPDGALLHNGLPVIPQHMRAELLQQAHDRPSAGHLGQRRVLRALRERSWWPDMREDVRDWVRSCLVVRAHLHTAQKSQHEFYNLGAETTDFKTGDRVMLTHHAMKRGQCKSLSNRRPGVGPFIVLKKVSPVNYRLQAVNGRRRLLVHHDRLKRFIDRPNLSGRPPAKPATEDDCQSVEDAAGQLAGPDAWEPLRNLDAAEPGNTVRRSGRQRRRPDFYTATC</sequence>
<evidence type="ECO:0000259" key="5">
    <source>
        <dbReference type="Pfam" id="PF17921"/>
    </source>
</evidence>
<keyword evidence="4" id="KW-0472">Membrane</keyword>
<dbReference type="Pfam" id="PF17921">
    <property type="entry name" value="Integrase_H2C2"/>
    <property type="match status" value="1"/>
</dbReference>
<dbReference type="AlphaFoldDB" id="A0A1I8IKQ4"/>
<evidence type="ECO:0000313" key="8">
    <source>
        <dbReference type="WBParaSite" id="maker-uti_cns_0013414-snap-gene-0.4-mRNA-1"/>
    </source>
</evidence>
<feature type="region of interest" description="Disordered" evidence="3">
    <location>
        <begin position="1"/>
        <end position="38"/>
    </location>
</feature>
<dbReference type="SUPFAM" id="SSF82895">
    <property type="entry name" value="TSP-1 type 1 repeat"/>
    <property type="match status" value="3"/>
</dbReference>
<keyword evidence="4" id="KW-0812">Transmembrane</keyword>
<dbReference type="InterPro" id="IPR036383">
    <property type="entry name" value="TSP1_rpt_sf"/>
</dbReference>
<feature type="region of interest" description="Disordered" evidence="3">
    <location>
        <begin position="204"/>
        <end position="232"/>
    </location>
</feature>
<dbReference type="Pfam" id="PF00090">
    <property type="entry name" value="TSP_1"/>
    <property type="match status" value="3"/>
</dbReference>
<feature type="compositionally biased region" description="Polar residues" evidence="3">
    <location>
        <begin position="1"/>
        <end position="10"/>
    </location>
</feature>
<dbReference type="InterPro" id="IPR052065">
    <property type="entry name" value="Compl_asym_regulator"/>
</dbReference>
<keyword evidence="1" id="KW-0677">Repeat</keyword>
<feature type="domain" description="Integrase zinc-binding" evidence="5">
    <location>
        <begin position="790"/>
        <end position="841"/>
    </location>
</feature>